<organism evidence="2 3">
    <name type="scientific">Marasmius crinis-equi</name>
    <dbReference type="NCBI Taxonomy" id="585013"/>
    <lineage>
        <taxon>Eukaryota</taxon>
        <taxon>Fungi</taxon>
        <taxon>Dikarya</taxon>
        <taxon>Basidiomycota</taxon>
        <taxon>Agaricomycotina</taxon>
        <taxon>Agaricomycetes</taxon>
        <taxon>Agaricomycetidae</taxon>
        <taxon>Agaricales</taxon>
        <taxon>Marasmiineae</taxon>
        <taxon>Marasmiaceae</taxon>
        <taxon>Marasmius</taxon>
    </lineage>
</organism>
<sequence length="212" mass="24253">MPCVRWNQSASLFYWSFDPEGKEQIPETDWERHGIPKLNVETWIGTSWHNDHYRATYEYLQMEKHNIYGGQYARDRRYPIISRCEGFHDPTCATDTHPSFLGDPHNPDTSDREQSDKDEVTSCFGVMSPSSCSLVEIPNKDCTQSSTEIEGKNDARESKVARWVKGLLKRDGKCVNQPVNCSIYGRFLGKSTTSDDQSPDSDTWSVIEREGS</sequence>
<dbReference type="EMBL" id="JBAHYK010001129">
    <property type="protein sequence ID" value="KAL0569387.1"/>
    <property type="molecule type" value="Genomic_DNA"/>
</dbReference>
<gene>
    <name evidence="2" type="ORF">V5O48_012582</name>
</gene>
<proteinExistence type="predicted"/>
<evidence type="ECO:0000313" key="2">
    <source>
        <dbReference type="EMBL" id="KAL0569387.1"/>
    </source>
</evidence>
<feature type="compositionally biased region" description="Basic and acidic residues" evidence="1">
    <location>
        <begin position="105"/>
        <end position="118"/>
    </location>
</feature>
<protein>
    <submittedName>
        <fullName evidence="2">Uncharacterized protein</fullName>
    </submittedName>
</protein>
<evidence type="ECO:0000256" key="1">
    <source>
        <dbReference type="SAM" id="MobiDB-lite"/>
    </source>
</evidence>
<reference evidence="2 3" key="1">
    <citation type="submission" date="2024-02" db="EMBL/GenBank/DDBJ databases">
        <title>A draft genome for the cacao thread blight pathogen Marasmius crinis-equi.</title>
        <authorList>
            <person name="Cohen S.P."/>
            <person name="Baruah I.K."/>
            <person name="Amoako-Attah I."/>
            <person name="Bukari Y."/>
            <person name="Meinhardt L.W."/>
            <person name="Bailey B.A."/>
        </authorList>
    </citation>
    <scope>NUCLEOTIDE SEQUENCE [LARGE SCALE GENOMIC DNA]</scope>
    <source>
        <strain evidence="2 3">GH-76</strain>
    </source>
</reference>
<accession>A0ABR3F2F0</accession>
<evidence type="ECO:0000313" key="3">
    <source>
        <dbReference type="Proteomes" id="UP001465976"/>
    </source>
</evidence>
<feature type="region of interest" description="Disordered" evidence="1">
    <location>
        <begin position="189"/>
        <end position="212"/>
    </location>
</feature>
<dbReference type="Proteomes" id="UP001465976">
    <property type="component" value="Unassembled WGS sequence"/>
</dbReference>
<comment type="caution">
    <text evidence="2">The sequence shown here is derived from an EMBL/GenBank/DDBJ whole genome shotgun (WGS) entry which is preliminary data.</text>
</comment>
<keyword evidence="3" id="KW-1185">Reference proteome</keyword>
<feature type="region of interest" description="Disordered" evidence="1">
    <location>
        <begin position="95"/>
        <end position="118"/>
    </location>
</feature>
<name>A0ABR3F2F0_9AGAR</name>
<feature type="compositionally biased region" description="Low complexity" evidence="1">
    <location>
        <begin position="191"/>
        <end position="203"/>
    </location>
</feature>